<dbReference type="InterPro" id="IPR003107">
    <property type="entry name" value="HAT"/>
</dbReference>
<gene>
    <name evidence="9" type="primary">PRP24</name>
    <name evidence="9" type="ORF">GGI15_000820</name>
</gene>
<accession>A0A9W8HMI0</accession>
<dbReference type="AlphaFoldDB" id="A0A9W8HMI0"/>
<dbReference type="GO" id="GO:0008380">
    <property type="term" value="P:RNA splicing"/>
    <property type="evidence" value="ECO:0007669"/>
    <property type="project" value="UniProtKB-KW"/>
</dbReference>
<dbReference type="OrthoDB" id="360390at2759"/>
<protein>
    <submittedName>
        <fullName evidence="9">Splicing factor</fullName>
    </submittedName>
</protein>
<evidence type="ECO:0000256" key="6">
    <source>
        <dbReference type="PROSITE-ProRule" id="PRU00176"/>
    </source>
</evidence>
<proteinExistence type="predicted"/>
<keyword evidence="4" id="KW-0508">mRNA splicing</keyword>
<dbReference type="PANTHER" id="PTHR17204">
    <property type="entry name" value="PRE-MRNA PROCESSING PROTEIN PRP39-RELATED"/>
    <property type="match status" value="1"/>
</dbReference>
<sequence length="783" mass="87447">MQWIELLRPVGDVESLRSARTYMQRYVAVPEDVWTGWIDDEKRRPEAFCDPKTVRYIMDLFDEMVGECVSVTAWQKYLDFVREVERKDQDANVRSASESAFGTSEYLPSVLQRAVAATEFDYRQSQALWIQYKDYLEHNIDRCNVGDGNDDNDGDDGNRRAPINLLQSVFLERLGQAHAELESTFSMYSQFITKYMNASYEQQMVHASGIVSGTRQACRKRDESEAALDRSGHSWSSFSAYIDMLKRDKMASRRETLMLYERAIVHHRYSAEVWDEYIAYTSRCMPETDPAPDSQPSGLSVALRAAKCCPWSGKIWAQLVYATFSQHGYEAASAVYDQAVSTHAVTYSMAEFSQIATALVNIARQRSLSQEKPQFDNEKSQELLDVCKACLSTAYALPLDTADPMLRLERYCTGIVADMARSTEAARKMWMDICSSRKVCAEAWVLFAEFEQTHGSVEGARNIYRRASQRRLDNLERVFSAWTAFEHLYGDTQTMWTAKRRRVDDGDSHIEVSDRPGLENKVVFISGLPLSCTEADIRAFIGDPDTVRQIEMLANKEGQFRGQAKATLASTDAVIAALDRSGQKLSDSFVSVHIFKQHGHSQKPRSESTVKVSGFSAETGNKKLEEIAKGSGVAVVRVRRNQSGDVAFVAVRTQRDAHRAASALDGSVVDGKTLSAQVDRDGTGGRASGGRQRTSESVAKDAEGTAESAVQKMSTKADSGATPMLVPRRAASKKQQPSKRLNLARKSADGPAGSKNGGPETRSKQAERTNDDFRRLFMKEGTK</sequence>
<feature type="domain" description="RRM" evidence="8">
    <location>
        <begin position="608"/>
        <end position="681"/>
    </location>
</feature>
<reference evidence="9" key="1">
    <citation type="submission" date="2022-07" db="EMBL/GenBank/DDBJ databases">
        <title>Phylogenomic reconstructions and comparative analyses of Kickxellomycotina fungi.</title>
        <authorList>
            <person name="Reynolds N.K."/>
            <person name="Stajich J.E."/>
            <person name="Barry K."/>
            <person name="Grigoriev I.V."/>
            <person name="Crous P."/>
            <person name="Smith M.E."/>
        </authorList>
    </citation>
    <scope>NUCLEOTIDE SEQUENCE</scope>
    <source>
        <strain evidence="9">BCRC 34489</strain>
    </source>
</reference>
<dbReference type="SMART" id="SM00360">
    <property type="entry name" value="RRM"/>
    <property type="match status" value="2"/>
</dbReference>
<dbReference type="PROSITE" id="PS50102">
    <property type="entry name" value="RRM"/>
    <property type="match status" value="2"/>
</dbReference>
<dbReference type="SMART" id="SM00386">
    <property type="entry name" value="HAT"/>
    <property type="match status" value="6"/>
</dbReference>
<evidence type="ECO:0000313" key="9">
    <source>
        <dbReference type="EMBL" id="KAJ2787336.1"/>
    </source>
</evidence>
<dbReference type="InterPro" id="IPR035979">
    <property type="entry name" value="RBD_domain_sf"/>
</dbReference>
<dbReference type="Gene3D" id="1.25.40.10">
    <property type="entry name" value="Tetratricopeptide repeat domain"/>
    <property type="match status" value="2"/>
</dbReference>
<evidence type="ECO:0000256" key="1">
    <source>
        <dbReference type="ARBA" id="ARBA00004123"/>
    </source>
</evidence>
<keyword evidence="6" id="KW-0694">RNA-binding</keyword>
<comment type="caution">
    <text evidence="9">The sequence shown here is derived from an EMBL/GenBank/DDBJ whole genome shotgun (WGS) entry which is preliminary data.</text>
</comment>
<evidence type="ECO:0000256" key="7">
    <source>
        <dbReference type="SAM" id="MobiDB-lite"/>
    </source>
</evidence>
<feature type="compositionally biased region" description="Basic and acidic residues" evidence="7">
    <location>
        <begin position="761"/>
        <end position="783"/>
    </location>
</feature>
<keyword evidence="5" id="KW-0539">Nucleus</keyword>
<keyword evidence="2" id="KW-0507">mRNA processing</keyword>
<evidence type="ECO:0000256" key="5">
    <source>
        <dbReference type="ARBA" id="ARBA00023242"/>
    </source>
</evidence>
<name>A0A9W8HMI0_9FUNG</name>
<organism evidence="9 10">
    <name type="scientific">Coemansia interrupta</name>
    <dbReference type="NCBI Taxonomy" id="1126814"/>
    <lineage>
        <taxon>Eukaryota</taxon>
        <taxon>Fungi</taxon>
        <taxon>Fungi incertae sedis</taxon>
        <taxon>Zoopagomycota</taxon>
        <taxon>Kickxellomycotina</taxon>
        <taxon>Kickxellomycetes</taxon>
        <taxon>Kickxellales</taxon>
        <taxon>Kickxellaceae</taxon>
        <taxon>Coemansia</taxon>
    </lineage>
</organism>
<dbReference type="GO" id="GO:0003723">
    <property type="term" value="F:RNA binding"/>
    <property type="evidence" value="ECO:0007669"/>
    <property type="project" value="UniProtKB-UniRule"/>
</dbReference>
<dbReference type="InterPro" id="IPR011990">
    <property type="entry name" value="TPR-like_helical_dom_sf"/>
</dbReference>
<evidence type="ECO:0000256" key="2">
    <source>
        <dbReference type="ARBA" id="ARBA00022664"/>
    </source>
</evidence>
<keyword evidence="10" id="KW-1185">Reference proteome</keyword>
<evidence type="ECO:0000259" key="8">
    <source>
        <dbReference type="PROSITE" id="PS50102"/>
    </source>
</evidence>
<dbReference type="GO" id="GO:0005634">
    <property type="term" value="C:nucleus"/>
    <property type="evidence" value="ECO:0007669"/>
    <property type="project" value="UniProtKB-SubCell"/>
</dbReference>
<comment type="subcellular location">
    <subcellularLocation>
        <location evidence="1">Nucleus</location>
    </subcellularLocation>
</comment>
<evidence type="ECO:0000256" key="4">
    <source>
        <dbReference type="ARBA" id="ARBA00023187"/>
    </source>
</evidence>
<dbReference type="InterPro" id="IPR000504">
    <property type="entry name" value="RRM_dom"/>
</dbReference>
<dbReference type="InterPro" id="IPR012677">
    <property type="entry name" value="Nucleotide-bd_a/b_plait_sf"/>
</dbReference>
<dbReference type="PANTHER" id="PTHR17204:SF25">
    <property type="entry name" value="RRM DOMAIN-CONTAINING PROTEIN"/>
    <property type="match status" value="1"/>
</dbReference>
<dbReference type="Gene3D" id="3.30.70.330">
    <property type="match status" value="2"/>
</dbReference>
<dbReference type="SUPFAM" id="SSF48452">
    <property type="entry name" value="TPR-like"/>
    <property type="match status" value="1"/>
</dbReference>
<dbReference type="SUPFAM" id="SSF54928">
    <property type="entry name" value="RNA-binding domain, RBD"/>
    <property type="match status" value="1"/>
</dbReference>
<evidence type="ECO:0000313" key="10">
    <source>
        <dbReference type="Proteomes" id="UP001140172"/>
    </source>
</evidence>
<dbReference type="GO" id="GO:0006397">
    <property type="term" value="P:mRNA processing"/>
    <property type="evidence" value="ECO:0007669"/>
    <property type="project" value="UniProtKB-KW"/>
</dbReference>
<dbReference type="EMBL" id="JANBUM010000026">
    <property type="protein sequence ID" value="KAJ2787336.1"/>
    <property type="molecule type" value="Genomic_DNA"/>
</dbReference>
<keyword evidence="3" id="KW-0677">Repeat</keyword>
<feature type="domain" description="RRM" evidence="8">
    <location>
        <begin position="521"/>
        <end position="597"/>
    </location>
</feature>
<feature type="region of interest" description="Disordered" evidence="7">
    <location>
        <begin position="674"/>
        <end position="783"/>
    </location>
</feature>
<dbReference type="InterPro" id="IPR008847">
    <property type="entry name" value="Suf"/>
</dbReference>
<dbReference type="Pfam" id="PF00076">
    <property type="entry name" value="RRM_1"/>
    <property type="match status" value="2"/>
</dbReference>
<dbReference type="Proteomes" id="UP001140172">
    <property type="component" value="Unassembled WGS sequence"/>
</dbReference>
<evidence type="ECO:0000256" key="3">
    <source>
        <dbReference type="ARBA" id="ARBA00022737"/>
    </source>
</evidence>
<dbReference type="Pfam" id="PF05843">
    <property type="entry name" value="Suf"/>
    <property type="match status" value="1"/>
</dbReference>